<reference evidence="2 3" key="1">
    <citation type="submission" date="2021-06" db="EMBL/GenBank/DDBJ databases">
        <title>Caerostris extrusa draft genome.</title>
        <authorList>
            <person name="Kono N."/>
            <person name="Arakawa K."/>
        </authorList>
    </citation>
    <scope>NUCLEOTIDE SEQUENCE [LARGE SCALE GENOMIC DNA]</scope>
</reference>
<organism evidence="2 3">
    <name type="scientific">Caerostris extrusa</name>
    <name type="common">Bark spider</name>
    <name type="synonym">Caerostris bankana</name>
    <dbReference type="NCBI Taxonomy" id="172846"/>
    <lineage>
        <taxon>Eukaryota</taxon>
        <taxon>Metazoa</taxon>
        <taxon>Ecdysozoa</taxon>
        <taxon>Arthropoda</taxon>
        <taxon>Chelicerata</taxon>
        <taxon>Arachnida</taxon>
        <taxon>Araneae</taxon>
        <taxon>Araneomorphae</taxon>
        <taxon>Entelegynae</taxon>
        <taxon>Araneoidea</taxon>
        <taxon>Araneidae</taxon>
        <taxon>Caerostris</taxon>
    </lineage>
</organism>
<proteinExistence type="predicted"/>
<name>A0AAV4R8I7_CAEEX</name>
<dbReference type="EMBL" id="BPLR01007377">
    <property type="protein sequence ID" value="GIY16413.1"/>
    <property type="molecule type" value="Genomic_DNA"/>
</dbReference>
<keyword evidence="3" id="KW-1185">Reference proteome</keyword>
<evidence type="ECO:0000313" key="2">
    <source>
        <dbReference type="EMBL" id="GIY16413.1"/>
    </source>
</evidence>
<comment type="caution">
    <text evidence="2">The sequence shown here is derived from an EMBL/GenBank/DDBJ whole genome shotgun (WGS) entry which is preliminary data.</text>
</comment>
<evidence type="ECO:0000313" key="3">
    <source>
        <dbReference type="Proteomes" id="UP001054945"/>
    </source>
</evidence>
<sequence length="106" mass="11999">MGILLAADPWALFPFFLGIPVSGIYPSCPFRLSLPWNLWAANRTNVILMKINRILQESRSMLSGTHSNPTFTYQPVFRSPTDIPPRNARNVLCRTKTKTEPDAPQK</sequence>
<feature type="compositionally biased region" description="Basic and acidic residues" evidence="1">
    <location>
        <begin position="97"/>
        <end position="106"/>
    </location>
</feature>
<gene>
    <name evidence="2" type="ORF">CEXT_269011</name>
</gene>
<evidence type="ECO:0000256" key="1">
    <source>
        <dbReference type="SAM" id="MobiDB-lite"/>
    </source>
</evidence>
<dbReference type="Proteomes" id="UP001054945">
    <property type="component" value="Unassembled WGS sequence"/>
</dbReference>
<protein>
    <submittedName>
        <fullName evidence="2">Uncharacterized protein</fullName>
    </submittedName>
</protein>
<dbReference type="AlphaFoldDB" id="A0AAV4R8I7"/>
<accession>A0AAV4R8I7</accession>
<feature type="region of interest" description="Disordered" evidence="1">
    <location>
        <begin position="73"/>
        <end position="106"/>
    </location>
</feature>